<dbReference type="InParanoid" id="A0A0L0HB59"/>
<dbReference type="RefSeq" id="XP_016606206.1">
    <property type="nucleotide sequence ID" value="XM_016754771.1"/>
</dbReference>
<organism evidence="1 2">
    <name type="scientific">Spizellomyces punctatus (strain DAOM BR117)</name>
    <dbReference type="NCBI Taxonomy" id="645134"/>
    <lineage>
        <taxon>Eukaryota</taxon>
        <taxon>Fungi</taxon>
        <taxon>Fungi incertae sedis</taxon>
        <taxon>Chytridiomycota</taxon>
        <taxon>Chytridiomycota incertae sedis</taxon>
        <taxon>Chytridiomycetes</taxon>
        <taxon>Spizellomycetales</taxon>
        <taxon>Spizellomycetaceae</taxon>
        <taxon>Spizellomyces</taxon>
    </lineage>
</organism>
<evidence type="ECO:0000313" key="2">
    <source>
        <dbReference type="Proteomes" id="UP000053201"/>
    </source>
</evidence>
<accession>A0A0L0HB59</accession>
<name>A0A0L0HB59_SPIPD</name>
<reference evidence="1 2" key="1">
    <citation type="submission" date="2009-08" db="EMBL/GenBank/DDBJ databases">
        <title>The Genome Sequence of Spizellomyces punctatus strain DAOM BR117.</title>
        <authorList>
            <consortium name="The Broad Institute Genome Sequencing Platform"/>
            <person name="Russ C."/>
            <person name="Cuomo C."/>
            <person name="Shea T."/>
            <person name="Young S.K."/>
            <person name="Zeng Q."/>
            <person name="Koehrsen M."/>
            <person name="Haas B."/>
            <person name="Borodovsky M."/>
            <person name="Guigo R."/>
            <person name="Alvarado L."/>
            <person name="Berlin A."/>
            <person name="Bochicchio J."/>
            <person name="Borenstein D."/>
            <person name="Chapman S."/>
            <person name="Chen Z."/>
            <person name="Engels R."/>
            <person name="Freedman E."/>
            <person name="Gellesch M."/>
            <person name="Goldberg J."/>
            <person name="Griggs A."/>
            <person name="Gujja S."/>
            <person name="Heiman D."/>
            <person name="Hepburn T."/>
            <person name="Howarth C."/>
            <person name="Jen D."/>
            <person name="Larson L."/>
            <person name="Lewis B."/>
            <person name="Mehta T."/>
            <person name="Park D."/>
            <person name="Pearson M."/>
            <person name="Roberts A."/>
            <person name="Saif S."/>
            <person name="Shenoy N."/>
            <person name="Sisk P."/>
            <person name="Stolte C."/>
            <person name="Sykes S."/>
            <person name="Thomson T."/>
            <person name="Walk T."/>
            <person name="White J."/>
            <person name="Yandava C."/>
            <person name="Burger G."/>
            <person name="Gray M.W."/>
            <person name="Holland P.W.H."/>
            <person name="King N."/>
            <person name="Lang F.B.F."/>
            <person name="Roger A.J."/>
            <person name="Ruiz-Trillo I."/>
            <person name="Lander E."/>
            <person name="Nusbaum C."/>
        </authorList>
    </citation>
    <scope>NUCLEOTIDE SEQUENCE [LARGE SCALE GENOMIC DNA]</scope>
    <source>
        <strain evidence="1 2">DAOM BR117</strain>
    </source>
</reference>
<evidence type="ECO:0000313" key="1">
    <source>
        <dbReference type="EMBL" id="KNC98166.1"/>
    </source>
</evidence>
<dbReference type="GeneID" id="27689863"/>
<dbReference type="VEuPathDB" id="FungiDB:SPPG_06571"/>
<dbReference type="OrthoDB" id="3649348at2759"/>
<dbReference type="EMBL" id="KQ257461">
    <property type="protein sequence ID" value="KNC98166.1"/>
    <property type="molecule type" value="Genomic_DNA"/>
</dbReference>
<keyword evidence="2" id="KW-1185">Reference proteome</keyword>
<gene>
    <name evidence="1" type="ORF">SPPG_06571</name>
</gene>
<proteinExistence type="predicted"/>
<sequence length="112" mass="12216">MATRIPLIILGRKRAVGETIASFLSPTYHVVDIIHTLPDIPRSLQAASTRPKGFVIGGGFDDTSAKEAEQLAKAFDKAIQVVRVPQGYMQKVGPDGVATWIKQQLDGCNWKL</sequence>
<protein>
    <submittedName>
        <fullName evidence="1">Uncharacterized protein</fullName>
    </submittedName>
</protein>
<dbReference type="AlphaFoldDB" id="A0A0L0HB59"/>
<dbReference type="Proteomes" id="UP000053201">
    <property type="component" value="Unassembled WGS sequence"/>
</dbReference>